<keyword evidence="3" id="KW-0732">Signal</keyword>
<dbReference type="Gene3D" id="3.60.21.10">
    <property type="match status" value="1"/>
</dbReference>
<proteinExistence type="predicted"/>
<keyword evidence="6" id="KW-1185">Reference proteome</keyword>
<evidence type="ECO:0000259" key="4">
    <source>
        <dbReference type="Pfam" id="PF00149"/>
    </source>
</evidence>
<evidence type="ECO:0000256" key="1">
    <source>
        <dbReference type="ARBA" id="ARBA00022801"/>
    </source>
</evidence>
<dbReference type="OrthoDB" id="282973at2759"/>
<organism evidence="5 6">
    <name type="scientific">Penicillium angulare</name>
    <dbReference type="NCBI Taxonomy" id="116970"/>
    <lineage>
        <taxon>Eukaryota</taxon>
        <taxon>Fungi</taxon>
        <taxon>Dikarya</taxon>
        <taxon>Ascomycota</taxon>
        <taxon>Pezizomycotina</taxon>
        <taxon>Eurotiomycetes</taxon>
        <taxon>Eurotiomycetidae</taxon>
        <taxon>Eurotiales</taxon>
        <taxon>Aspergillaceae</taxon>
        <taxon>Penicillium</taxon>
    </lineage>
</organism>
<protein>
    <recommendedName>
        <fullName evidence="4">Calcineurin-like phosphoesterase domain-containing protein</fullName>
    </recommendedName>
</protein>
<keyword evidence="2" id="KW-0325">Glycoprotein</keyword>
<evidence type="ECO:0000256" key="2">
    <source>
        <dbReference type="ARBA" id="ARBA00023180"/>
    </source>
</evidence>
<accession>A0A9W9FXM8</accession>
<evidence type="ECO:0000256" key="3">
    <source>
        <dbReference type="SAM" id="SignalP"/>
    </source>
</evidence>
<dbReference type="AlphaFoldDB" id="A0A9W9FXM8"/>
<dbReference type="PANTHER" id="PTHR10340">
    <property type="entry name" value="SPHINGOMYELIN PHOSPHODIESTERASE"/>
    <property type="match status" value="1"/>
</dbReference>
<evidence type="ECO:0000313" key="6">
    <source>
        <dbReference type="Proteomes" id="UP001149165"/>
    </source>
</evidence>
<feature type="domain" description="Calcineurin-like phosphoesterase" evidence="4">
    <location>
        <begin position="230"/>
        <end position="520"/>
    </location>
</feature>
<dbReference type="Proteomes" id="UP001149165">
    <property type="component" value="Unassembled WGS sequence"/>
</dbReference>
<dbReference type="Pfam" id="PF00149">
    <property type="entry name" value="Metallophos"/>
    <property type="match status" value="1"/>
</dbReference>
<name>A0A9W9FXM8_9EURO</name>
<sequence>MFPILLIFFLLVNTRAFSLPGDPYYIAEPGFPTSAFAPYYDSPALPTKEPQPIIYDPVLNYAFPLELTNPDAIPDNEDEPIFPIAQGEMSPIEANDFIQLISVYVTGIIKHRGAENQCDKCKKALAAAKHAALFTPTLVPAAMIRLCKYFRFAPHKTCEEQYAANAFGAIWTQVLANADVEGLDGQYICHSLQKGFCPQTSTLPLDTSALFPKPKPVNAQAPKASGERVKVLHMSDLHLDARYGVGSEADCSSALCCRNDNHNSRSRDKALLPASPYGHYKCDTPYDLALAALQAVEPLTGTGKGPCDEQLAWSLYTGDLQAHDPEKQISREYLAYTETSIFEMFKKYLTGPVFVTLGNHDSAPSNIDSPHSLQGRLGEQSTWNYKHVAGLWQHEGWISDQAAEEAGTHYGGYSIKTHYGLRIISINTGKSFTNLYDTTAANILNFINTTNPDNSGMLTWMINELQKAEDAGERVWIIGHVLSGWDGYNPLPNPTNLFYQIIDRYSPHVIANTFWGHNHEDQFMIYYANNASVKTSETALATGWVMPSVTPLTNLNSGFRMYEVDTGDFNIYEAYTFFSNVSEYSSLNETGPTFQFEYSTRDTYGPSAGWDKRAPLNATFWHRVTEAMEGDLDLVTVQNFLQGKLSVKSPVCDTSACQEAKICYMRSGSAGLGYECPQGYGSVQSPFKPE</sequence>
<dbReference type="PANTHER" id="PTHR10340:SF27">
    <property type="entry name" value="ACL091CP"/>
    <property type="match status" value="1"/>
</dbReference>
<keyword evidence="1" id="KW-0378">Hydrolase</keyword>
<dbReference type="InterPro" id="IPR004843">
    <property type="entry name" value="Calcineurin-like_PHP"/>
</dbReference>
<dbReference type="InterPro" id="IPR029052">
    <property type="entry name" value="Metallo-depent_PP-like"/>
</dbReference>
<gene>
    <name evidence="5" type="ORF">N7456_005013</name>
</gene>
<dbReference type="EMBL" id="JAPQKH010000003">
    <property type="protein sequence ID" value="KAJ5108338.1"/>
    <property type="molecule type" value="Genomic_DNA"/>
</dbReference>
<dbReference type="InterPro" id="IPR041805">
    <property type="entry name" value="ASMase/PPN1_MPP"/>
</dbReference>
<dbReference type="CDD" id="cd00842">
    <property type="entry name" value="MPP_ASMase"/>
    <property type="match status" value="1"/>
</dbReference>
<reference evidence="5" key="2">
    <citation type="journal article" date="2023" name="IMA Fungus">
        <title>Comparative genomic study of the Penicillium genus elucidates a diverse pangenome and 15 lateral gene transfer events.</title>
        <authorList>
            <person name="Petersen C."/>
            <person name="Sorensen T."/>
            <person name="Nielsen M.R."/>
            <person name="Sondergaard T.E."/>
            <person name="Sorensen J.L."/>
            <person name="Fitzpatrick D.A."/>
            <person name="Frisvad J.C."/>
            <person name="Nielsen K.L."/>
        </authorList>
    </citation>
    <scope>NUCLEOTIDE SEQUENCE</scope>
    <source>
        <strain evidence="5">IBT 30069</strain>
    </source>
</reference>
<feature type="chain" id="PRO_5040749936" description="Calcineurin-like phosphoesterase domain-containing protein" evidence="3">
    <location>
        <begin position="17"/>
        <end position="690"/>
    </location>
</feature>
<reference evidence="5" key="1">
    <citation type="submission" date="2022-11" db="EMBL/GenBank/DDBJ databases">
        <authorList>
            <person name="Petersen C."/>
        </authorList>
    </citation>
    <scope>NUCLEOTIDE SEQUENCE</scope>
    <source>
        <strain evidence="5">IBT 30069</strain>
    </source>
</reference>
<feature type="signal peptide" evidence="3">
    <location>
        <begin position="1"/>
        <end position="16"/>
    </location>
</feature>
<comment type="caution">
    <text evidence="5">The sequence shown here is derived from an EMBL/GenBank/DDBJ whole genome shotgun (WGS) entry which is preliminary data.</text>
</comment>
<dbReference type="GO" id="GO:0008081">
    <property type="term" value="F:phosphoric diester hydrolase activity"/>
    <property type="evidence" value="ECO:0007669"/>
    <property type="project" value="TreeGrafter"/>
</dbReference>
<evidence type="ECO:0000313" key="5">
    <source>
        <dbReference type="EMBL" id="KAJ5108338.1"/>
    </source>
</evidence>
<dbReference type="SUPFAM" id="SSF56300">
    <property type="entry name" value="Metallo-dependent phosphatases"/>
    <property type="match status" value="1"/>
</dbReference>